<evidence type="ECO:0000313" key="3">
    <source>
        <dbReference type="Proteomes" id="UP000280417"/>
    </source>
</evidence>
<dbReference type="AlphaFoldDB" id="A0A662DH29"/>
<dbReference type="InterPro" id="IPR009061">
    <property type="entry name" value="DNA-bd_dom_put_sf"/>
</dbReference>
<evidence type="ECO:0000313" key="2">
    <source>
        <dbReference type="EMBL" id="RLE13419.1"/>
    </source>
</evidence>
<dbReference type="EMBL" id="QMQA01000097">
    <property type="protein sequence ID" value="RLE13419.1"/>
    <property type="molecule type" value="Genomic_DNA"/>
</dbReference>
<gene>
    <name evidence="2" type="ORF">DRJ04_04365</name>
</gene>
<dbReference type="InterPro" id="IPR041657">
    <property type="entry name" value="HTH_17"/>
</dbReference>
<accession>A0A662DH29</accession>
<comment type="caution">
    <text evidence="2">The sequence shown here is derived from an EMBL/GenBank/DDBJ whole genome shotgun (WGS) entry which is preliminary data.</text>
</comment>
<protein>
    <recommendedName>
        <fullName evidence="1">Helix-turn-helix domain-containing protein</fullName>
    </recommendedName>
</protein>
<dbReference type="Proteomes" id="UP000280417">
    <property type="component" value="Unassembled WGS sequence"/>
</dbReference>
<evidence type="ECO:0000259" key="1">
    <source>
        <dbReference type="Pfam" id="PF12728"/>
    </source>
</evidence>
<dbReference type="SUPFAM" id="SSF46955">
    <property type="entry name" value="Putative DNA-binding domain"/>
    <property type="match status" value="1"/>
</dbReference>
<sequence>MLKLKLKPGMKLPKKPLFKVREVSELFRVNPHTVYTWIRRNKLPAVKVVGSVRIPYCVLADIVGAPQYSLDELIESVLEKKKG</sequence>
<name>A0A662DH29_UNCAE</name>
<dbReference type="Pfam" id="PF12728">
    <property type="entry name" value="HTH_17"/>
    <property type="match status" value="1"/>
</dbReference>
<organism evidence="2 3">
    <name type="scientific">Aerophobetes bacterium</name>
    <dbReference type="NCBI Taxonomy" id="2030807"/>
    <lineage>
        <taxon>Bacteria</taxon>
        <taxon>Candidatus Aerophobota</taxon>
    </lineage>
</organism>
<proteinExistence type="predicted"/>
<reference evidence="2 3" key="1">
    <citation type="submission" date="2018-06" db="EMBL/GenBank/DDBJ databases">
        <title>Extensive metabolic versatility and redundancy in microbially diverse, dynamic hydrothermal sediments.</title>
        <authorList>
            <person name="Dombrowski N."/>
            <person name="Teske A."/>
            <person name="Baker B.J."/>
        </authorList>
    </citation>
    <scope>NUCLEOTIDE SEQUENCE [LARGE SCALE GENOMIC DNA]</scope>
    <source>
        <strain evidence="2">B3_G15</strain>
    </source>
</reference>
<feature type="domain" description="Helix-turn-helix" evidence="1">
    <location>
        <begin position="17"/>
        <end position="55"/>
    </location>
</feature>